<feature type="region of interest" description="Disordered" evidence="1">
    <location>
        <begin position="1"/>
        <end position="112"/>
    </location>
</feature>
<dbReference type="Proteomes" id="UP000652761">
    <property type="component" value="Unassembled WGS sequence"/>
</dbReference>
<dbReference type="AlphaFoldDB" id="A0A843VA01"/>
<evidence type="ECO:0000313" key="2">
    <source>
        <dbReference type="EMBL" id="MQL90540.1"/>
    </source>
</evidence>
<accession>A0A843VA01</accession>
<feature type="compositionally biased region" description="Polar residues" evidence="1">
    <location>
        <begin position="47"/>
        <end position="57"/>
    </location>
</feature>
<name>A0A843VA01_COLES</name>
<comment type="caution">
    <text evidence="2">The sequence shown here is derived from an EMBL/GenBank/DDBJ whole genome shotgun (WGS) entry which is preliminary data.</text>
</comment>
<dbReference type="EMBL" id="NMUH01001250">
    <property type="protein sequence ID" value="MQL90540.1"/>
    <property type="molecule type" value="Genomic_DNA"/>
</dbReference>
<proteinExistence type="predicted"/>
<feature type="compositionally biased region" description="Low complexity" evidence="1">
    <location>
        <begin position="58"/>
        <end position="71"/>
    </location>
</feature>
<evidence type="ECO:0000256" key="1">
    <source>
        <dbReference type="SAM" id="MobiDB-lite"/>
    </source>
</evidence>
<feature type="non-terminal residue" evidence="2">
    <location>
        <position position="1"/>
    </location>
</feature>
<protein>
    <submittedName>
        <fullName evidence="2">Uncharacterized protein</fullName>
    </submittedName>
</protein>
<organism evidence="2 3">
    <name type="scientific">Colocasia esculenta</name>
    <name type="common">Wild taro</name>
    <name type="synonym">Arum esculentum</name>
    <dbReference type="NCBI Taxonomy" id="4460"/>
    <lineage>
        <taxon>Eukaryota</taxon>
        <taxon>Viridiplantae</taxon>
        <taxon>Streptophyta</taxon>
        <taxon>Embryophyta</taxon>
        <taxon>Tracheophyta</taxon>
        <taxon>Spermatophyta</taxon>
        <taxon>Magnoliopsida</taxon>
        <taxon>Liliopsida</taxon>
        <taxon>Araceae</taxon>
        <taxon>Aroideae</taxon>
        <taxon>Colocasieae</taxon>
        <taxon>Colocasia</taxon>
    </lineage>
</organism>
<keyword evidence="3" id="KW-1185">Reference proteome</keyword>
<evidence type="ECO:0000313" key="3">
    <source>
        <dbReference type="Proteomes" id="UP000652761"/>
    </source>
</evidence>
<sequence>MTRRRCPNHVFPSAPESAKSAANSSTLVAPNAPSKAPEDGGPMQWRQLLNGTSPQVPSTRRTGGASTTRTTPNRRLVTHDKPSKHKACTDPQEGRRPTKARMSKPEPQNTTR</sequence>
<reference evidence="2" key="1">
    <citation type="submission" date="2017-07" db="EMBL/GenBank/DDBJ databases">
        <title>Taro Niue Genome Assembly and Annotation.</title>
        <authorList>
            <person name="Atibalentja N."/>
            <person name="Keating K."/>
            <person name="Fields C.J."/>
        </authorList>
    </citation>
    <scope>NUCLEOTIDE SEQUENCE</scope>
    <source>
        <strain evidence="2">Niue_2</strain>
        <tissue evidence="2">Leaf</tissue>
    </source>
</reference>
<gene>
    <name evidence="2" type="ORF">Taro_023129</name>
</gene>